<dbReference type="Proteomes" id="UP000294937">
    <property type="component" value="Unassembled WGS sequence"/>
</dbReference>
<reference evidence="2 3" key="1">
    <citation type="submission" date="2019-03" db="EMBL/GenBank/DDBJ databases">
        <title>Genomic Encyclopedia of Type Strains, Phase IV (KMG-IV): sequencing the most valuable type-strain genomes for metagenomic binning, comparative biology and taxonomic classification.</title>
        <authorList>
            <person name="Goeker M."/>
        </authorList>
    </citation>
    <scope>NUCLEOTIDE SEQUENCE [LARGE SCALE GENOMIC DNA]</scope>
    <source>
        <strain evidence="2 3">DSM 45707</strain>
    </source>
</reference>
<dbReference type="PROSITE" id="PS50943">
    <property type="entry name" value="HTH_CROC1"/>
    <property type="match status" value="1"/>
</dbReference>
<sequence length="112" mass="12929">MSVLGKYIADQRMAKNLSKRKLAELAKISHTEIHRLENGERKHPSPFVLKSIALALNLNFNDIMKVAGYLDDDVSTSTSPIWLSEIDDLSEEELDEVRDFIDFLRNKRKKKQ</sequence>
<dbReference type="GO" id="GO:0003677">
    <property type="term" value="F:DNA binding"/>
    <property type="evidence" value="ECO:0007669"/>
    <property type="project" value="InterPro"/>
</dbReference>
<proteinExistence type="predicted"/>
<dbReference type="RefSeq" id="WP_131923847.1">
    <property type="nucleotide sequence ID" value="NZ_SMAG01000002.1"/>
</dbReference>
<dbReference type="Pfam" id="PF01381">
    <property type="entry name" value="HTH_3"/>
    <property type="match status" value="1"/>
</dbReference>
<accession>A0A4R3L7W9</accession>
<protein>
    <submittedName>
        <fullName evidence="2">Transcriptional regulator with XRE-family HTH domain</fullName>
    </submittedName>
</protein>
<evidence type="ECO:0000313" key="2">
    <source>
        <dbReference type="EMBL" id="TCS95883.1"/>
    </source>
</evidence>
<dbReference type="EMBL" id="SMAG01000002">
    <property type="protein sequence ID" value="TCS95883.1"/>
    <property type="molecule type" value="Genomic_DNA"/>
</dbReference>
<comment type="caution">
    <text evidence="2">The sequence shown here is derived from an EMBL/GenBank/DDBJ whole genome shotgun (WGS) entry which is preliminary data.</text>
</comment>
<organism evidence="2 3">
    <name type="scientific">Hazenella coriacea</name>
    <dbReference type="NCBI Taxonomy" id="1179467"/>
    <lineage>
        <taxon>Bacteria</taxon>
        <taxon>Bacillati</taxon>
        <taxon>Bacillota</taxon>
        <taxon>Bacilli</taxon>
        <taxon>Bacillales</taxon>
        <taxon>Thermoactinomycetaceae</taxon>
        <taxon>Hazenella</taxon>
    </lineage>
</organism>
<dbReference type="AlphaFoldDB" id="A0A4R3L7W9"/>
<feature type="domain" description="HTH cro/C1-type" evidence="1">
    <location>
        <begin position="8"/>
        <end position="63"/>
    </location>
</feature>
<dbReference type="InterPro" id="IPR010982">
    <property type="entry name" value="Lambda_DNA-bd_dom_sf"/>
</dbReference>
<evidence type="ECO:0000259" key="1">
    <source>
        <dbReference type="PROSITE" id="PS50943"/>
    </source>
</evidence>
<evidence type="ECO:0000313" key="3">
    <source>
        <dbReference type="Proteomes" id="UP000294937"/>
    </source>
</evidence>
<gene>
    <name evidence="2" type="ORF">EDD58_102465</name>
</gene>
<dbReference type="CDD" id="cd00093">
    <property type="entry name" value="HTH_XRE"/>
    <property type="match status" value="1"/>
</dbReference>
<keyword evidence="3" id="KW-1185">Reference proteome</keyword>
<dbReference type="OrthoDB" id="9812960at2"/>
<dbReference type="InterPro" id="IPR001387">
    <property type="entry name" value="Cro/C1-type_HTH"/>
</dbReference>
<dbReference type="SMART" id="SM00530">
    <property type="entry name" value="HTH_XRE"/>
    <property type="match status" value="1"/>
</dbReference>
<dbReference type="SUPFAM" id="SSF47413">
    <property type="entry name" value="lambda repressor-like DNA-binding domains"/>
    <property type="match status" value="1"/>
</dbReference>
<name>A0A4R3L7W9_9BACL</name>
<dbReference type="Gene3D" id="1.10.260.40">
    <property type="entry name" value="lambda repressor-like DNA-binding domains"/>
    <property type="match status" value="1"/>
</dbReference>